<accession>A0AAE3G1U7</accession>
<keyword evidence="2" id="KW-1185">Reference proteome</keyword>
<comment type="caution">
    <text evidence="1">The sequence shown here is derived from an EMBL/GenBank/DDBJ whole genome shotgun (WGS) entry which is preliminary data.</text>
</comment>
<dbReference type="AlphaFoldDB" id="A0AAE3G1U7"/>
<evidence type="ECO:0000313" key="1">
    <source>
        <dbReference type="EMBL" id="MCP1674275.1"/>
    </source>
</evidence>
<evidence type="ECO:0000313" key="2">
    <source>
        <dbReference type="Proteomes" id="UP001205843"/>
    </source>
</evidence>
<dbReference type="EMBL" id="JALJXV010000003">
    <property type="protein sequence ID" value="MCP1674275.1"/>
    <property type="molecule type" value="Genomic_DNA"/>
</dbReference>
<protein>
    <submittedName>
        <fullName evidence="1">Uncharacterized protein</fullName>
    </submittedName>
</protein>
<sequence>MDYLYGDALPTDLQELLRADFLLNFYSLVGASSMSAEYIMAFDEVILLPEAERKAAVRNIIMKLNASGGAGQSGDAPEVINI</sequence>
<gene>
    <name evidence="1" type="ORF">J2T57_001377</name>
</gene>
<dbReference type="Proteomes" id="UP001205843">
    <property type="component" value="Unassembled WGS sequence"/>
</dbReference>
<dbReference type="RefSeq" id="WP_253476158.1">
    <property type="nucleotide sequence ID" value="NZ_JALJXV010000003.1"/>
</dbReference>
<proteinExistence type="predicted"/>
<reference evidence="1" key="1">
    <citation type="submission" date="2022-03" db="EMBL/GenBank/DDBJ databases">
        <title>Genomic Encyclopedia of Type Strains, Phase III (KMG-III): the genomes of soil and plant-associated and newly described type strains.</title>
        <authorList>
            <person name="Whitman W."/>
        </authorList>
    </citation>
    <scope>NUCLEOTIDE SEQUENCE</scope>
    <source>
        <strain evidence="1">ANL 6-2</strain>
    </source>
</reference>
<organism evidence="1 2">
    <name type="scientific">Natronocella acetinitrilica</name>
    <dbReference type="NCBI Taxonomy" id="414046"/>
    <lineage>
        <taxon>Bacteria</taxon>
        <taxon>Pseudomonadati</taxon>
        <taxon>Pseudomonadota</taxon>
        <taxon>Gammaproteobacteria</taxon>
        <taxon>Chromatiales</taxon>
        <taxon>Ectothiorhodospiraceae</taxon>
        <taxon>Natronocella</taxon>
    </lineage>
</organism>
<name>A0AAE3G1U7_9GAMM</name>